<feature type="region of interest" description="Disordered" evidence="8">
    <location>
        <begin position="83"/>
        <end position="256"/>
    </location>
</feature>
<feature type="compositionally biased region" description="Polar residues" evidence="8">
    <location>
        <begin position="130"/>
        <end position="142"/>
    </location>
</feature>
<name>N1PTR9_DOTSN</name>
<feature type="compositionally biased region" description="Basic and acidic residues" evidence="8">
    <location>
        <begin position="216"/>
        <end position="227"/>
    </location>
</feature>
<evidence type="ECO:0000256" key="3">
    <source>
        <dbReference type="ARBA" id="ARBA00022763"/>
    </source>
</evidence>
<dbReference type="Proteomes" id="UP000016933">
    <property type="component" value="Unassembled WGS sequence"/>
</dbReference>
<reference evidence="10" key="1">
    <citation type="journal article" date="2012" name="PLoS Genet.">
        <title>The genomes of the fungal plant pathogens Cladosporium fulvum and Dothistroma septosporum reveal adaptation to different hosts and lifestyles but also signatures of common ancestry.</title>
        <authorList>
            <person name="de Wit P.J.G.M."/>
            <person name="van der Burgt A."/>
            <person name="Oekmen B."/>
            <person name="Stergiopoulos I."/>
            <person name="Abd-Elsalam K.A."/>
            <person name="Aerts A.L."/>
            <person name="Bahkali A.H."/>
            <person name="Beenen H.G."/>
            <person name="Chettri P."/>
            <person name="Cox M.P."/>
            <person name="Datema E."/>
            <person name="de Vries R.P."/>
            <person name="Dhillon B."/>
            <person name="Ganley A.R."/>
            <person name="Griffiths S.A."/>
            <person name="Guo Y."/>
            <person name="Hamelin R.C."/>
            <person name="Henrissat B."/>
            <person name="Kabir M.S."/>
            <person name="Jashni M.K."/>
            <person name="Kema G."/>
            <person name="Klaubauf S."/>
            <person name="Lapidus A."/>
            <person name="Levasseur A."/>
            <person name="Lindquist E."/>
            <person name="Mehrabi R."/>
            <person name="Ohm R.A."/>
            <person name="Owen T.J."/>
            <person name="Salamov A."/>
            <person name="Schwelm A."/>
            <person name="Schijlen E."/>
            <person name="Sun H."/>
            <person name="van den Burg H.A."/>
            <person name="van Ham R.C.H.J."/>
            <person name="Zhang S."/>
            <person name="Goodwin S.B."/>
            <person name="Grigoriev I.V."/>
            <person name="Collemare J."/>
            <person name="Bradshaw R.E."/>
        </authorList>
    </citation>
    <scope>NUCLEOTIDE SEQUENCE [LARGE SCALE GENOMIC DNA]</scope>
    <source>
        <strain evidence="10">NZE10 / CBS 128990</strain>
    </source>
</reference>
<dbReference type="Pfam" id="PF09494">
    <property type="entry name" value="Slx4"/>
    <property type="match status" value="1"/>
</dbReference>
<organism evidence="9 10">
    <name type="scientific">Dothistroma septosporum (strain NZE10 / CBS 128990)</name>
    <name type="common">Red band needle blight fungus</name>
    <name type="synonym">Mycosphaerella pini</name>
    <dbReference type="NCBI Taxonomy" id="675120"/>
    <lineage>
        <taxon>Eukaryota</taxon>
        <taxon>Fungi</taxon>
        <taxon>Dikarya</taxon>
        <taxon>Ascomycota</taxon>
        <taxon>Pezizomycotina</taxon>
        <taxon>Dothideomycetes</taxon>
        <taxon>Dothideomycetidae</taxon>
        <taxon>Mycosphaerellales</taxon>
        <taxon>Mycosphaerellaceae</taxon>
        <taxon>Dothistroma</taxon>
    </lineage>
</organism>
<feature type="compositionally biased region" description="Polar residues" evidence="8">
    <location>
        <begin position="831"/>
        <end position="840"/>
    </location>
</feature>
<dbReference type="GO" id="GO:0033557">
    <property type="term" value="C:Slx1-Slx4 complex"/>
    <property type="evidence" value="ECO:0007669"/>
    <property type="project" value="InterPro"/>
</dbReference>
<feature type="compositionally biased region" description="Basic residues" evidence="8">
    <location>
        <begin position="463"/>
        <end position="472"/>
    </location>
</feature>
<dbReference type="OMA" id="SICCLWK"/>
<feature type="region of interest" description="Disordered" evidence="8">
    <location>
        <begin position="1"/>
        <end position="38"/>
    </location>
</feature>
<keyword evidence="4" id="KW-0233">DNA recombination</keyword>
<feature type="region of interest" description="Disordered" evidence="8">
    <location>
        <begin position="871"/>
        <end position="983"/>
    </location>
</feature>
<feature type="region of interest" description="Disordered" evidence="8">
    <location>
        <begin position="413"/>
        <end position="476"/>
    </location>
</feature>
<feature type="region of interest" description="Disordered" evidence="8">
    <location>
        <begin position="513"/>
        <end position="550"/>
    </location>
</feature>
<evidence type="ECO:0000256" key="2">
    <source>
        <dbReference type="ARBA" id="ARBA00006661"/>
    </source>
</evidence>
<dbReference type="GO" id="GO:0006310">
    <property type="term" value="P:DNA recombination"/>
    <property type="evidence" value="ECO:0007669"/>
    <property type="project" value="UniProtKB-KW"/>
</dbReference>
<feature type="compositionally biased region" description="Polar residues" evidence="8">
    <location>
        <begin position="927"/>
        <end position="940"/>
    </location>
</feature>
<dbReference type="STRING" id="675120.N1PTR9"/>
<evidence type="ECO:0000313" key="10">
    <source>
        <dbReference type="Proteomes" id="UP000016933"/>
    </source>
</evidence>
<proteinExistence type="inferred from homology"/>
<dbReference type="eggNOG" id="ENOG502S832">
    <property type="taxonomic scope" value="Eukaryota"/>
</dbReference>
<keyword evidence="10" id="KW-1185">Reference proteome</keyword>
<evidence type="ECO:0000313" key="9">
    <source>
        <dbReference type="EMBL" id="EME46772.1"/>
    </source>
</evidence>
<evidence type="ECO:0000256" key="6">
    <source>
        <dbReference type="ARBA" id="ARBA00023242"/>
    </source>
</evidence>
<dbReference type="GO" id="GO:0006281">
    <property type="term" value="P:DNA repair"/>
    <property type="evidence" value="ECO:0007669"/>
    <property type="project" value="UniProtKB-KW"/>
</dbReference>
<feature type="region of interest" description="Disordered" evidence="8">
    <location>
        <begin position="279"/>
        <end position="306"/>
    </location>
</feature>
<feature type="compositionally biased region" description="Basic and acidic residues" evidence="8">
    <location>
        <begin position="185"/>
        <end position="196"/>
    </location>
</feature>
<evidence type="ECO:0000256" key="7">
    <source>
        <dbReference type="ARBA" id="ARBA00029496"/>
    </source>
</evidence>
<feature type="compositionally biased region" description="Low complexity" evidence="8">
    <location>
        <begin position="905"/>
        <end position="917"/>
    </location>
</feature>
<reference evidence="9 10" key="2">
    <citation type="journal article" date="2012" name="PLoS Pathog.">
        <title>Diverse lifestyles and strategies of plant pathogenesis encoded in the genomes of eighteen Dothideomycetes fungi.</title>
        <authorList>
            <person name="Ohm R.A."/>
            <person name="Feau N."/>
            <person name="Henrissat B."/>
            <person name="Schoch C.L."/>
            <person name="Horwitz B.A."/>
            <person name="Barry K.W."/>
            <person name="Condon B.J."/>
            <person name="Copeland A.C."/>
            <person name="Dhillon B."/>
            <person name="Glaser F."/>
            <person name="Hesse C.N."/>
            <person name="Kosti I."/>
            <person name="LaButti K."/>
            <person name="Lindquist E.A."/>
            <person name="Lucas S."/>
            <person name="Salamov A.A."/>
            <person name="Bradshaw R.E."/>
            <person name="Ciuffetti L."/>
            <person name="Hamelin R.C."/>
            <person name="Kema G.H.J."/>
            <person name="Lawrence C."/>
            <person name="Scott J.A."/>
            <person name="Spatafora J.W."/>
            <person name="Turgeon B.G."/>
            <person name="de Wit P.J.G.M."/>
            <person name="Zhong S."/>
            <person name="Goodwin S.B."/>
            <person name="Grigoriev I.V."/>
        </authorList>
    </citation>
    <scope>NUCLEOTIDE SEQUENCE [LARGE SCALE GENOMIC DNA]</scope>
    <source>
        <strain evidence="10">NZE10 / CBS 128990</strain>
    </source>
</reference>
<feature type="compositionally biased region" description="Polar residues" evidence="8">
    <location>
        <begin position="371"/>
        <end position="380"/>
    </location>
</feature>
<evidence type="ECO:0000256" key="5">
    <source>
        <dbReference type="ARBA" id="ARBA00023204"/>
    </source>
</evidence>
<dbReference type="AlphaFoldDB" id="N1PTR9"/>
<dbReference type="GO" id="GO:0006260">
    <property type="term" value="P:DNA replication"/>
    <property type="evidence" value="ECO:0007669"/>
    <property type="project" value="InterPro"/>
</dbReference>
<dbReference type="OrthoDB" id="5349119at2759"/>
<feature type="region of interest" description="Disordered" evidence="8">
    <location>
        <begin position="610"/>
        <end position="629"/>
    </location>
</feature>
<evidence type="ECO:0000256" key="1">
    <source>
        <dbReference type="ARBA" id="ARBA00004123"/>
    </source>
</evidence>
<gene>
    <name evidence="9" type="ORF">DOTSEDRAFT_52165</name>
</gene>
<feature type="region of interest" description="Disordered" evidence="8">
    <location>
        <begin position="796"/>
        <end position="840"/>
    </location>
</feature>
<accession>N1PTR9</accession>
<evidence type="ECO:0000256" key="8">
    <source>
        <dbReference type="SAM" id="MobiDB-lite"/>
    </source>
</evidence>
<keyword evidence="6" id="KW-0539">Nucleus</keyword>
<keyword evidence="5" id="KW-0234">DNA repair</keyword>
<feature type="region of interest" description="Disordered" evidence="8">
    <location>
        <begin position="347"/>
        <end position="398"/>
    </location>
</feature>
<dbReference type="HOGENOM" id="CLU_280337_0_0_1"/>
<comment type="subcellular location">
    <subcellularLocation>
        <location evidence="1">Nucleus</location>
    </subcellularLocation>
</comment>
<evidence type="ECO:0000256" key="4">
    <source>
        <dbReference type="ARBA" id="ARBA00023172"/>
    </source>
</evidence>
<keyword evidence="3" id="KW-0227">DNA damage</keyword>
<dbReference type="EMBL" id="KB446537">
    <property type="protein sequence ID" value="EME46772.1"/>
    <property type="molecule type" value="Genomic_DNA"/>
</dbReference>
<sequence>MAARNPIVLDSPSPAVSESPPITPQHHSKTSTVATSSSPALLSISKLVRRPNTGLVSVSAAKDLPQGAKSGFASAACLWEAQQSEAGTKTAERQDEDITISQKALRKINTKRDNAGKLPKRRKAEDSGRTTRGPSITGQSPVSAFAYQDQIERRRSILAAPAPDNEPNHGLQEPRQSRAPSIALSEHDFRPEEHTAFEAQTLPALPVKKARRSAAKKIEMNGEEVAKKPRKRIAKTPETEKGAKKRSPQPLKKSESIILNSDDLVATQADTYSRIEIPSGAPVIKKTKKTTSKPALETNEPGTSANLETVKVTSEKSMYFDELPEQQDAATAENADSGKELLDLTGLAREATPKSPTLPQIAPRRRLSWTPAKTSATKTIGDNGVALEPESADEETTTRSLAQLVSGLGYASGSAYVPPLAGQRSASGKVSTKRRRISLADESTRAPARRRASPGPRTAEKPKKAKAPKKKPQTITDLATKAYRAPEEEATAQPTVSEFFMARKAYDVPAAHGAIDDGSVEPKQPRKPRAKKVDVDGSKPESALMTTKSKKAKKVKIAEERYLANLHTPRQARAQERGQDFLFGTSSQLGVEDSPTYIRDMQMAVRESEVAPASQIDSPKSRARVPNAPDRGTRLSIVQANKDLWCTAARNTDGDVMRLDSATIRIVQAREMLLVPKKFAAVVPLQGQTRNDNHEVTATALPLPGTSRNDEALEHTVQPTKINAELSTVPEEISRQAIVDLCDTSPIAGDDDAALPALPDLPRARYSTFLDPAVVTINPEANHPSSEEIWAIIPSDSSPSDQSCVPPLSRATGLHSRSEQPGKVMPRLKRTATSPIRQRSALQDLDANISSLHHTSPGKGLLAFQQRPLATAAAPDQMKRPRGRPKKIASVDKEATTSPRKRGGLPRAHALAAAPEAQHSKKANVPVSASQPVASGSSGFANIDDISDPDLPITPSPPRRRATSSPPEVQTLDFDAIESPSKAEKPRTAVVTLKPGDNYFVNTIQPLLFPQITNTVKSTAPSNSLSDPSWHEKILLYDPIVLEDFTAWLNEQGLKIELQRLKAHPKTKSRKKKSASTVADEPEFETVKEGLKPWMVQKWCEEKSVCCLWKEGLRGGVRTRY</sequence>
<dbReference type="InterPro" id="IPR018574">
    <property type="entry name" value="Structure-sp_endonuc_su_Slx4"/>
</dbReference>
<protein>
    <recommendedName>
        <fullName evidence="7">Structure-specific endonuclease subunit SLX4</fullName>
    </recommendedName>
</protein>
<comment type="similarity">
    <text evidence="2">Belongs to the SLX4 family.</text>
</comment>